<feature type="region of interest" description="Disordered" evidence="1">
    <location>
        <begin position="1111"/>
        <end position="1145"/>
    </location>
</feature>
<evidence type="ECO:0000313" key="2">
    <source>
        <dbReference type="EMBL" id="CAK1581768.1"/>
    </source>
</evidence>
<feature type="compositionally biased region" description="Low complexity" evidence="1">
    <location>
        <begin position="956"/>
        <end position="968"/>
    </location>
</feature>
<feature type="region of interest" description="Disordered" evidence="1">
    <location>
        <begin position="1322"/>
        <end position="1376"/>
    </location>
</feature>
<feature type="compositionally biased region" description="Basic residues" evidence="1">
    <location>
        <begin position="1266"/>
        <end position="1276"/>
    </location>
</feature>
<reference evidence="2 3" key="1">
    <citation type="submission" date="2023-11" db="EMBL/GenBank/DDBJ databases">
        <authorList>
            <person name="Hedman E."/>
            <person name="Englund M."/>
            <person name="Stromberg M."/>
            <person name="Nyberg Akerstrom W."/>
            <person name="Nylinder S."/>
            <person name="Jareborg N."/>
            <person name="Kallberg Y."/>
            <person name="Kronander E."/>
        </authorList>
    </citation>
    <scope>NUCLEOTIDE SEQUENCE [LARGE SCALE GENOMIC DNA]</scope>
</reference>
<feature type="compositionally biased region" description="Polar residues" evidence="1">
    <location>
        <begin position="1176"/>
        <end position="1193"/>
    </location>
</feature>
<feature type="region of interest" description="Disordered" evidence="1">
    <location>
        <begin position="955"/>
        <end position="975"/>
    </location>
</feature>
<feature type="compositionally biased region" description="Polar residues" evidence="1">
    <location>
        <begin position="1218"/>
        <end position="1229"/>
    </location>
</feature>
<proteinExistence type="predicted"/>
<dbReference type="Proteomes" id="UP001314205">
    <property type="component" value="Unassembled WGS sequence"/>
</dbReference>
<evidence type="ECO:0000313" key="3">
    <source>
        <dbReference type="Proteomes" id="UP001314205"/>
    </source>
</evidence>
<feature type="region of interest" description="Disordered" evidence="1">
    <location>
        <begin position="1242"/>
        <end position="1276"/>
    </location>
</feature>
<feature type="compositionally biased region" description="Low complexity" evidence="1">
    <location>
        <begin position="1670"/>
        <end position="1680"/>
    </location>
</feature>
<feature type="compositionally biased region" description="Basic and acidic residues" evidence="1">
    <location>
        <begin position="1322"/>
        <end position="1354"/>
    </location>
</feature>
<feature type="compositionally biased region" description="Polar residues" evidence="1">
    <location>
        <begin position="1242"/>
        <end position="1257"/>
    </location>
</feature>
<protein>
    <recommendedName>
        <fullName evidence="4">Telomere-associated protein RIF1</fullName>
    </recommendedName>
</protein>
<feature type="compositionally biased region" description="Polar residues" evidence="1">
    <location>
        <begin position="1119"/>
        <end position="1135"/>
    </location>
</feature>
<feature type="compositionally biased region" description="Basic and acidic residues" evidence="1">
    <location>
        <begin position="1653"/>
        <end position="1667"/>
    </location>
</feature>
<dbReference type="EMBL" id="CAVLGL010000035">
    <property type="protein sequence ID" value="CAK1581768.1"/>
    <property type="molecule type" value="Genomic_DNA"/>
</dbReference>
<feature type="compositionally biased region" description="Basic and acidic residues" evidence="1">
    <location>
        <begin position="1136"/>
        <end position="1145"/>
    </location>
</feature>
<gene>
    <name evidence="2" type="ORF">PARMNEM_LOCUS3394</name>
</gene>
<evidence type="ECO:0000256" key="1">
    <source>
        <dbReference type="SAM" id="MobiDB-lite"/>
    </source>
</evidence>
<feature type="region of interest" description="Disordered" evidence="1">
    <location>
        <begin position="1563"/>
        <end position="1693"/>
    </location>
</feature>
<organism evidence="2 3">
    <name type="scientific">Parnassius mnemosyne</name>
    <name type="common">clouded apollo</name>
    <dbReference type="NCBI Taxonomy" id="213953"/>
    <lineage>
        <taxon>Eukaryota</taxon>
        <taxon>Metazoa</taxon>
        <taxon>Ecdysozoa</taxon>
        <taxon>Arthropoda</taxon>
        <taxon>Hexapoda</taxon>
        <taxon>Insecta</taxon>
        <taxon>Pterygota</taxon>
        <taxon>Neoptera</taxon>
        <taxon>Endopterygota</taxon>
        <taxon>Lepidoptera</taxon>
        <taxon>Glossata</taxon>
        <taxon>Ditrysia</taxon>
        <taxon>Papilionoidea</taxon>
        <taxon>Papilionidae</taxon>
        <taxon>Parnassiinae</taxon>
        <taxon>Parnassini</taxon>
        <taxon>Parnassius</taxon>
        <taxon>Driopa</taxon>
    </lineage>
</organism>
<feature type="compositionally biased region" description="Low complexity" evidence="1">
    <location>
        <begin position="1360"/>
        <end position="1376"/>
    </location>
</feature>
<feature type="region of interest" description="Disordered" evidence="1">
    <location>
        <begin position="1176"/>
        <end position="1229"/>
    </location>
</feature>
<feature type="compositionally biased region" description="Basic and acidic residues" evidence="1">
    <location>
        <begin position="1194"/>
        <end position="1214"/>
    </location>
</feature>
<evidence type="ECO:0008006" key="4">
    <source>
        <dbReference type="Google" id="ProtNLM"/>
    </source>
</evidence>
<name>A0AAV1KFD2_9NEOP</name>
<sequence length="2160" mass="243793">MPEDQSIGPDLERVLEHLDDFALNAQNYQTIHDALEKTQGNIKVTVVEKLLNICVRDLKEDMKNTVNTLNVLVAVLNKIKAGEFHQLPDLVPSAVAVLHIIKTTALLNKVEGLKMLCFEILLSYPNDVLVTLGVSHYSEIMEMLNLYCHQRIPLEMRLQPMNIIFKLLKILPPDKKTLFVREGVGVWFSKVVPTVMAFATSVNTKNTMPIETLEMLTEELVAIDYADHPNWQMVLECIYTPHKYPAIMKNLLEAGSDLWSRLWMIFIKLLKNQITKSNNSVGSPINSMLPVVETAFKMNVKNRCRAFLCWNVLIDNFSTETNEVYINKRLKLLIIPLTSNNAKVEETALAKLNTWWHLIRQFETKIEKFSDTVLLPFLHFCFGKSTVPEKPVFAPGLLTINTKRQVLQAFANIAGHVNCDCTVNIAKLNSKILTSKLLVNHWKTWVNSLTMTIRICVNDNSDSATQHFKCIWKSFIATIAEVSDSNIRHNLFIDLLTILEVLIQSPRCDKLADLIFNVVTYSLLDHNEKVQPLFKAENEENNPIHKIVNLILNPKLDYVFTRYDAKEIVTKIKPLTNFIADEYLNQVIEGYLKKPLVKNNSLMLWTALSESICKLKCDTSVEMLRNMLLLPLKSMSLFTSVEISVSAWISLYNYGKSKLSTTSIDEDISEMISDRNFTSAANKHFIFRTSLALLNNRISSENENLILKISETLQYVTNGMDYLYVEHDLPFFVNILILLLNKVNKVTNTKLAETTISTINNLLKMISRYYKQQSENDNQVLNVVVKLFEPLDSIFRKEDYTNLKSIILDELKKFMPYLKHNSVEKTVLTTVNNILNQKLNKSAPAAVLSTGMPPGNQKLHEDKVSASNLSSDDHNKFTAPVVKPVTKKGKKKESNIIDTVVENGEEYVVVNSNWKFNPKKLTDNQKEKLQRKREDIPALYQDLSQSQDEFKRAFRTNSVDSSTSSKSNTTEKEDTSLILKNMPCSSVVPRIIENILTESVKKANPDNINREIIENNLNSDQKQLDIKSPKSPRVNLKDRVFRNVRNLIEKSGMQKDVGELNSTVSDNFITTPPPKQDFNVNIVNSAPPEITSERPSRVKRKPKKFDDLNLLSHKKRRNLVSQDDSPSFSENNSDPHISEVDKRCENEPNSILAEAEIIENAIRGFEKNVNTNIDATNSDNNLFQGHATNSEPSQSHDESTNVKVNAEEKKKTEDLDNGETNVPPISSDLSCTIETLSETDSCNVSDRKNSLTPNNANKVERSSKSSSKKCGKRKSRIEKELAIDMVEGHPFLKMQSEKRLTRKHVKDTSPTVKKRKSLVEKLNKLKTDKSSSKSDKNIKDKDKSNKTSNEKQNDSLEEFSSSQSQDVIESSQDSTISTISTISAKPTKILIKRIPMVTLENMKEIPKGLKVPQVKEISSHENTDASVIENNKSSTSQNNTDIELPCNKTAVEEKVDLESTENMDTEPAEYNSSSGEVIEIRDDDDPPIVINTDDSYIDSSTLDTANADTQSLDPALLLEDINSSKLPVLSAVHQDITVSEKGCSGDNNTENATTQSLEITQTITEPSINSQSKDVNTDSSPFKDEAQRKQDFMNNTLEISPIKTMSPVQEEKKSPTPETSSDFVVITLSSPVQSNGEPFDKSDSPEIFTNDKLSPDKRDQSPPREEFIINNSSPSSSLSLKKNRPQVRPSGRAAQMLGLCVPDRLQTIINPEKSTEPEENKKSMAMNTSARRNLRILYNSTNENNESCDENEDNDYFLKLKRSLPTADCSPSGPILKRKLADIIDEATVSPASKRKRVSFHDPPVSTTVCVKKYIEPSGIRSPQNSAYKRQERQIRAQTNMKSPKRLDSVFKLENVLTKTVESFVENDKNMTNVDDSEMSSLEQTPVAEVLRTTDLNDTDPICPALVNCKDPIDNIATELSSPAMKLLLIREFEGKVETVGDLAKMTELEVNRLCIKAPKVQVAKRVLSDYASKIEILDEVELTKTNEVYEKEETMVLKFDECDNQLETDVVSKNIEVQTEALLVTVASTQTDNILTRNIAAQTNESGETSTSSLITSSLKERPDFVSRLSEQLDETFKQEITHNMSLDNVTKSLLKKITITNSFDTLSTLLEHHRTLGPSEDNKNQLSVIQNYLCNRFDKKDLILFCSELLRKVYEKPA</sequence>
<feature type="compositionally biased region" description="Basic and acidic residues" evidence="1">
    <location>
        <begin position="1581"/>
        <end position="1591"/>
    </location>
</feature>
<feature type="compositionally biased region" description="Polar residues" evidence="1">
    <location>
        <begin position="1563"/>
        <end position="1580"/>
    </location>
</feature>
<comment type="caution">
    <text evidence="2">The sequence shown here is derived from an EMBL/GenBank/DDBJ whole genome shotgun (WGS) entry which is preliminary data.</text>
</comment>
<keyword evidence="3" id="KW-1185">Reference proteome</keyword>
<accession>A0AAV1KFD2</accession>
<feature type="compositionally biased region" description="Polar residues" evidence="1">
    <location>
        <begin position="1616"/>
        <end position="1636"/>
    </location>
</feature>